<dbReference type="Gene3D" id="3.90.550.10">
    <property type="entry name" value="Spore Coat Polysaccharide Biosynthesis Protein SpsA, Chain A"/>
    <property type="match status" value="1"/>
</dbReference>
<evidence type="ECO:0000313" key="9">
    <source>
        <dbReference type="EMBL" id="MCD2194064.1"/>
    </source>
</evidence>
<feature type="site" description="Positions MEP for the nucleophilic attack" evidence="7">
    <location>
        <position position="152"/>
    </location>
</feature>
<dbReference type="InterPro" id="IPR001228">
    <property type="entry name" value="IspD"/>
</dbReference>
<comment type="function">
    <text evidence="7">Catalyzes the formation of 4-diphosphocytidyl-2-C-methyl-D-erythritol from CTP and 2-C-methyl-D-erythritol 4-phosphate (MEP).</text>
</comment>
<keyword evidence="5 7" id="KW-0548">Nucleotidyltransferase</keyword>
<evidence type="ECO:0000256" key="5">
    <source>
        <dbReference type="ARBA" id="ARBA00022695"/>
    </source>
</evidence>
<feature type="site" description="Transition state stabilizer" evidence="7">
    <location>
        <position position="18"/>
    </location>
</feature>
<comment type="pathway">
    <text evidence="2 7">Isoprenoid biosynthesis; isopentenyl diphosphate biosynthesis via DXP pathway; isopentenyl diphosphate from 1-deoxy-D-xylulose 5-phosphate: step 2/6.</text>
</comment>
<name>A0ABS8PAN3_9PSEU</name>
<keyword evidence="10" id="KW-1185">Reference proteome</keyword>
<proteinExistence type="inferred from homology"/>
<feature type="site" description="Transition state stabilizer" evidence="7">
    <location>
        <position position="25"/>
    </location>
</feature>
<dbReference type="PANTHER" id="PTHR32125:SF4">
    <property type="entry name" value="2-C-METHYL-D-ERYTHRITOL 4-PHOSPHATE CYTIDYLYLTRANSFERASE, CHLOROPLASTIC"/>
    <property type="match status" value="1"/>
</dbReference>
<dbReference type="InterPro" id="IPR029044">
    <property type="entry name" value="Nucleotide-diphossugar_trans"/>
</dbReference>
<gene>
    <name evidence="7 9" type="primary">ispD</name>
    <name evidence="9" type="ORF">LQ327_11825</name>
</gene>
<dbReference type="PANTHER" id="PTHR32125">
    <property type="entry name" value="2-C-METHYL-D-ERYTHRITOL 4-PHOSPHATE CYTIDYLYLTRANSFERASE, CHLOROPLASTIC"/>
    <property type="match status" value="1"/>
</dbReference>
<dbReference type="EC" id="2.7.7.60" evidence="7"/>
<organism evidence="9 10">
    <name type="scientific">Actinomycetospora endophytica</name>
    <dbReference type="NCBI Taxonomy" id="2291215"/>
    <lineage>
        <taxon>Bacteria</taxon>
        <taxon>Bacillati</taxon>
        <taxon>Actinomycetota</taxon>
        <taxon>Actinomycetes</taxon>
        <taxon>Pseudonocardiales</taxon>
        <taxon>Pseudonocardiaceae</taxon>
        <taxon>Actinomycetospora</taxon>
    </lineage>
</organism>
<comment type="caution">
    <text evidence="9">The sequence shown here is derived from an EMBL/GenBank/DDBJ whole genome shotgun (WGS) entry which is preliminary data.</text>
</comment>
<dbReference type="HAMAP" id="MF_00108">
    <property type="entry name" value="IspD"/>
    <property type="match status" value="1"/>
</dbReference>
<dbReference type="InterPro" id="IPR018294">
    <property type="entry name" value="ISPD_synthase_CS"/>
</dbReference>
<evidence type="ECO:0000256" key="6">
    <source>
        <dbReference type="ARBA" id="ARBA00023229"/>
    </source>
</evidence>
<feature type="site" description="Positions MEP for the nucleophilic attack" evidence="7">
    <location>
        <position position="210"/>
    </location>
</feature>
<evidence type="ECO:0000256" key="7">
    <source>
        <dbReference type="HAMAP-Rule" id="MF_00108"/>
    </source>
</evidence>
<protein>
    <recommendedName>
        <fullName evidence="7">2-C-methyl-D-erythritol 4-phosphate cytidylyltransferase</fullName>
        <ecNumber evidence="7">2.7.7.60</ecNumber>
    </recommendedName>
    <alternativeName>
        <fullName evidence="7">4-diphosphocytidyl-2C-methyl-D-erythritol synthase</fullName>
    </alternativeName>
    <alternativeName>
        <fullName evidence="7">MEP cytidylyltransferase</fullName>
        <shortName evidence="7">MCT</shortName>
    </alternativeName>
</protein>
<dbReference type="PROSITE" id="PS01295">
    <property type="entry name" value="ISPD"/>
    <property type="match status" value="1"/>
</dbReference>
<sequence>MSAGHVAAIVPAAGSGERLGAGRPKALVTIAGEVMVARAVEGLLASGVVDDVVVVAPVDHVDEMRAAVRRSVRVVVGGDDRVASVALGLAVVDDADVVLVHDAARCLCPPDVVRAVVAAVREGHGAVIPASPVADTVRRVDPTGRVVGPVDRTGLLAVQTPQGFAADVLRRAHAAAEGSSAAARATDDAGLVEEIGGEVVTVPGDPRGFKITTPLDLAMAEALLGARPGISDGPPSACCSDADKPDVRTTPCSRAPGTEITR</sequence>
<evidence type="ECO:0000313" key="10">
    <source>
        <dbReference type="Proteomes" id="UP001199469"/>
    </source>
</evidence>
<comment type="similarity">
    <text evidence="3 7">Belongs to the IspD/TarI cytidylyltransferase family. IspD subfamily.</text>
</comment>
<dbReference type="InterPro" id="IPR034683">
    <property type="entry name" value="IspD/TarI"/>
</dbReference>
<dbReference type="GO" id="GO:0050518">
    <property type="term" value="F:2-C-methyl-D-erythritol 4-phosphate cytidylyltransferase activity"/>
    <property type="evidence" value="ECO:0007669"/>
    <property type="project" value="UniProtKB-EC"/>
</dbReference>
<evidence type="ECO:0000256" key="4">
    <source>
        <dbReference type="ARBA" id="ARBA00022679"/>
    </source>
</evidence>
<reference evidence="9 10" key="1">
    <citation type="submission" date="2021-11" db="EMBL/GenBank/DDBJ databases">
        <title>Draft genome sequence of Actinomycetospora sp. SF1 isolated from the rhizosphere soil.</title>
        <authorList>
            <person name="Duangmal K."/>
            <person name="Chantavorakit T."/>
        </authorList>
    </citation>
    <scope>NUCLEOTIDE SEQUENCE [LARGE SCALE GENOMIC DNA]</scope>
    <source>
        <strain evidence="9 10">TBRC 5722</strain>
    </source>
</reference>
<keyword evidence="4 7" id="KW-0808">Transferase</keyword>
<keyword evidence="6 7" id="KW-0414">Isoprene biosynthesis</keyword>
<evidence type="ECO:0000256" key="3">
    <source>
        <dbReference type="ARBA" id="ARBA00009789"/>
    </source>
</evidence>
<dbReference type="Proteomes" id="UP001199469">
    <property type="component" value="Unassembled WGS sequence"/>
</dbReference>
<evidence type="ECO:0000256" key="2">
    <source>
        <dbReference type="ARBA" id="ARBA00004787"/>
    </source>
</evidence>
<dbReference type="Pfam" id="PF01128">
    <property type="entry name" value="IspD"/>
    <property type="match status" value="1"/>
</dbReference>
<evidence type="ECO:0000256" key="1">
    <source>
        <dbReference type="ARBA" id="ARBA00001282"/>
    </source>
</evidence>
<dbReference type="EMBL" id="JAJNDB010000002">
    <property type="protein sequence ID" value="MCD2194064.1"/>
    <property type="molecule type" value="Genomic_DNA"/>
</dbReference>
<feature type="region of interest" description="Disordered" evidence="8">
    <location>
        <begin position="229"/>
        <end position="262"/>
    </location>
</feature>
<comment type="catalytic activity">
    <reaction evidence="1 7">
        <text>2-C-methyl-D-erythritol 4-phosphate + CTP + H(+) = 4-CDP-2-C-methyl-D-erythritol + diphosphate</text>
        <dbReference type="Rhea" id="RHEA:13429"/>
        <dbReference type="ChEBI" id="CHEBI:15378"/>
        <dbReference type="ChEBI" id="CHEBI:33019"/>
        <dbReference type="ChEBI" id="CHEBI:37563"/>
        <dbReference type="ChEBI" id="CHEBI:57823"/>
        <dbReference type="ChEBI" id="CHEBI:58262"/>
        <dbReference type="EC" id="2.7.7.60"/>
    </reaction>
</comment>
<dbReference type="NCBIfam" id="TIGR00453">
    <property type="entry name" value="ispD"/>
    <property type="match status" value="1"/>
</dbReference>
<accession>A0ABS8PAN3</accession>
<evidence type="ECO:0000256" key="8">
    <source>
        <dbReference type="SAM" id="MobiDB-lite"/>
    </source>
</evidence>
<dbReference type="SUPFAM" id="SSF53448">
    <property type="entry name" value="Nucleotide-diphospho-sugar transferases"/>
    <property type="match status" value="1"/>
</dbReference>
<dbReference type="InterPro" id="IPR050088">
    <property type="entry name" value="IspD/TarI_cytidylyltransf_bact"/>
</dbReference>